<reference evidence="1 2" key="1">
    <citation type="journal article" date="2020" name="Cell">
        <title>Large-Scale Comparative Analyses of Tick Genomes Elucidate Their Genetic Diversity and Vector Capacities.</title>
        <authorList>
            <consortium name="Tick Genome and Microbiome Consortium (TIGMIC)"/>
            <person name="Jia N."/>
            <person name="Wang J."/>
            <person name="Shi W."/>
            <person name="Du L."/>
            <person name="Sun Y."/>
            <person name="Zhan W."/>
            <person name="Jiang J.F."/>
            <person name="Wang Q."/>
            <person name="Zhang B."/>
            <person name="Ji P."/>
            <person name="Bell-Sakyi L."/>
            <person name="Cui X.M."/>
            <person name="Yuan T.T."/>
            <person name="Jiang B.G."/>
            <person name="Yang W.F."/>
            <person name="Lam T.T."/>
            <person name="Chang Q.C."/>
            <person name="Ding S.J."/>
            <person name="Wang X.J."/>
            <person name="Zhu J.G."/>
            <person name="Ruan X.D."/>
            <person name="Zhao L."/>
            <person name="Wei J.T."/>
            <person name="Ye R.Z."/>
            <person name="Que T.C."/>
            <person name="Du C.H."/>
            <person name="Zhou Y.H."/>
            <person name="Cheng J.X."/>
            <person name="Dai P.F."/>
            <person name="Guo W.B."/>
            <person name="Han X.H."/>
            <person name="Huang E.J."/>
            <person name="Li L.F."/>
            <person name="Wei W."/>
            <person name="Gao Y.C."/>
            <person name="Liu J.Z."/>
            <person name="Shao H.Z."/>
            <person name="Wang X."/>
            <person name="Wang C.C."/>
            <person name="Yang T.C."/>
            <person name="Huo Q.B."/>
            <person name="Li W."/>
            <person name="Chen H.Y."/>
            <person name="Chen S.E."/>
            <person name="Zhou L.G."/>
            <person name="Ni X.B."/>
            <person name="Tian J.H."/>
            <person name="Sheng Y."/>
            <person name="Liu T."/>
            <person name="Pan Y.S."/>
            <person name="Xia L.Y."/>
            <person name="Li J."/>
            <person name="Zhao F."/>
            <person name="Cao W.C."/>
        </authorList>
    </citation>
    <scope>NUCLEOTIDE SEQUENCE [LARGE SCALE GENOMIC DNA]</scope>
    <source>
        <strain evidence="1">Iper-2018</strain>
    </source>
</reference>
<dbReference type="Proteomes" id="UP000805193">
    <property type="component" value="Unassembled WGS sequence"/>
</dbReference>
<evidence type="ECO:0000313" key="1">
    <source>
        <dbReference type="EMBL" id="KAG0425530.1"/>
    </source>
</evidence>
<dbReference type="EMBL" id="JABSTQ010009827">
    <property type="protein sequence ID" value="KAG0425530.1"/>
    <property type="molecule type" value="Genomic_DNA"/>
</dbReference>
<evidence type="ECO:0000313" key="2">
    <source>
        <dbReference type="Proteomes" id="UP000805193"/>
    </source>
</evidence>
<protein>
    <submittedName>
        <fullName evidence="1">Uncharacterized protein</fullName>
    </submittedName>
</protein>
<comment type="caution">
    <text evidence="1">The sequence shown here is derived from an EMBL/GenBank/DDBJ whole genome shotgun (WGS) entry which is preliminary data.</text>
</comment>
<proteinExistence type="predicted"/>
<name>A0AC60PW75_IXOPE</name>
<organism evidence="1 2">
    <name type="scientific">Ixodes persulcatus</name>
    <name type="common">Taiga tick</name>
    <dbReference type="NCBI Taxonomy" id="34615"/>
    <lineage>
        <taxon>Eukaryota</taxon>
        <taxon>Metazoa</taxon>
        <taxon>Ecdysozoa</taxon>
        <taxon>Arthropoda</taxon>
        <taxon>Chelicerata</taxon>
        <taxon>Arachnida</taxon>
        <taxon>Acari</taxon>
        <taxon>Parasitiformes</taxon>
        <taxon>Ixodida</taxon>
        <taxon>Ixodoidea</taxon>
        <taxon>Ixodidae</taxon>
        <taxon>Ixodinae</taxon>
        <taxon>Ixodes</taxon>
    </lineage>
</organism>
<gene>
    <name evidence="1" type="ORF">HPB47_027302</name>
</gene>
<accession>A0AC60PW75</accession>
<keyword evidence="2" id="KW-1185">Reference proteome</keyword>
<sequence>MRRKPSAAHGSESSSSTEPSTSTISSSYEFSRSTREPHPRQPSILEPVAPTPHVEFRAVSDVQVEEPPDLPQGYPATRPPSDSEESSIPVAPPHCGVCLRNRREARRIQRTLFEMWFVCLMTLAALIIPLGLIPGPVKLADNVHNLRTDDASPATAPSGKVTTAVYCLYNNSRFRKRLRWDYLPKHIPFQLCPNVIYWSMGIRGGKVISRVPEFEVRYGMWVLRATQERYARSTPGKIHMAVGGYHEDTAHFSRLGRDSVLMTKLAADILKKLVRHRLDGVTIHWRDMQGTCGSPRDLETLRELAESIRRLYLMNGLPYFVSIIIDTTAGVEHEWQLVNSLDFIFFETHRLNDSDAIGWCRENRRAEFDFLKGLENNAPILFSTAKVCIVVSMGISTSDYRNLQSGVMEVVTARPVSNISNVPGMAALFEMCTSGTVDMLGGPAECRIRSHDLGPAIVPAQPVTAVQRLLVLNGEQAQVQESYKYLGVVLTNKPEYLSDHYAHLRQAAVRVREVMERRQREVGRQALGCHGMVATEAVQGDLGWSSFEAREATSKITYDSRLHLMDRGRWAKRLFIYTYLTGVQTGWRKRLYQLEKK</sequence>